<gene>
    <name evidence="1" type="ORF">BAN20980_02043</name>
</gene>
<organism evidence="1 2">
    <name type="scientific">Burkholderia anthina</name>
    <dbReference type="NCBI Taxonomy" id="179879"/>
    <lineage>
        <taxon>Bacteria</taxon>
        <taxon>Pseudomonadati</taxon>
        <taxon>Pseudomonadota</taxon>
        <taxon>Betaproteobacteria</taxon>
        <taxon>Burkholderiales</taxon>
        <taxon>Burkholderiaceae</taxon>
        <taxon>Burkholderia</taxon>
        <taxon>Burkholderia cepacia complex</taxon>
    </lineage>
</organism>
<reference evidence="1 2" key="1">
    <citation type="submission" date="2019-09" db="EMBL/GenBank/DDBJ databases">
        <authorList>
            <person name="Depoorter E."/>
        </authorList>
    </citation>
    <scope>NUCLEOTIDE SEQUENCE [LARGE SCALE GENOMIC DNA]</scope>
    <source>
        <strain evidence="1">LMG 20980</strain>
    </source>
</reference>
<evidence type="ECO:0000313" key="1">
    <source>
        <dbReference type="EMBL" id="VVU49344.1"/>
    </source>
</evidence>
<dbReference type="Proteomes" id="UP000494201">
    <property type="component" value="Unassembled WGS sequence"/>
</dbReference>
<dbReference type="EMBL" id="CABVLY010000006">
    <property type="protein sequence ID" value="VVU49344.1"/>
    <property type="molecule type" value="Genomic_DNA"/>
</dbReference>
<dbReference type="AlphaFoldDB" id="A0A6P2G8P9"/>
<protein>
    <submittedName>
        <fullName evidence="1">Uncharacterized protein</fullName>
    </submittedName>
</protein>
<evidence type="ECO:0000313" key="2">
    <source>
        <dbReference type="Proteomes" id="UP000494201"/>
    </source>
</evidence>
<name>A0A6P2G8P9_9BURK</name>
<accession>A0A6P2G8P9</accession>
<proteinExistence type="predicted"/>
<sequence>MFSLRLDNDGGIGQGFVIWVNASCQANTRKGGRAKHDLDPEKSLIFNRLNEMKKD</sequence>